<proteinExistence type="predicted"/>
<organism evidence="2 3">
    <name type="scientific">Lithospermum erythrorhizon</name>
    <name type="common">Purple gromwell</name>
    <name type="synonym">Lithospermum officinale var. erythrorhizon</name>
    <dbReference type="NCBI Taxonomy" id="34254"/>
    <lineage>
        <taxon>Eukaryota</taxon>
        <taxon>Viridiplantae</taxon>
        <taxon>Streptophyta</taxon>
        <taxon>Embryophyta</taxon>
        <taxon>Tracheophyta</taxon>
        <taxon>Spermatophyta</taxon>
        <taxon>Magnoliopsida</taxon>
        <taxon>eudicotyledons</taxon>
        <taxon>Gunneridae</taxon>
        <taxon>Pentapetalae</taxon>
        <taxon>asterids</taxon>
        <taxon>lamiids</taxon>
        <taxon>Boraginales</taxon>
        <taxon>Boraginaceae</taxon>
        <taxon>Boraginoideae</taxon>
        <taxon>Lithospermeae</taxon>
        <taxon>Lithospermum</taxon>
    </lineage>
</organism>
<evidence type="ECO:0008006" key="4">
    <source>
        <dbReference type="Google" id="ProtNLM"/>
    </source>
</evidence>
<evidence type="ECO:0000256" key="1">
    <source>
        <dbReference type="SAM" id="MobiDB-lite"/>
    </source>
</evidence>
<dbReference type="GO" id="GO:0003676">
    <property type="term" value="F:nucleic acid binding"/>
    <property type="evidence" value="ECO:0007669"/>
    <property type="project" value="InterPro"/>
</dbReference>
<comment type="caution">
    <text evidence="2">The sequence shown here is derived from an EMBL/GenBank/DDBJ whole genome shotgun (WGS) entry which is preliminary data.</text>
</comment>
<gene>
    <name evidence="2" type="ORF">LIER_41523</name>
</gene>
<feature type="region of interest" description="Disordered" evidence="1">
    <location>
        <begin position="163"/>
        <end position="183"/>
    </location>
</feature>
<keyword evidence="3" id="KW-1185">Reference proteome</keyword>
<sequence length="213" mass="24471">MSNEKLVRNVLRTLPKKFAHKVNSIEEAHDLTTMRLDELMGNLTTFEMSLDDGESTKKKGIPLKATAEDTNDEDLVETMNLLANNFNKTLKRFNKKRSSNLEQKEKPRGIQCRECDGFGHIQVECPNYVKQKAKNYCITLSDDDSKGEDKEEKVRNFVAFATQSEPPIDDSLTEGSDDEDEMTEEELLEDYKLLYSKWTKLTLIYTKVESEKG</sequence>
<dbReference type="GO" id="GO:0008270">
    <property type="term" value="F:zinc ion binding"/>
    <property type="evidence" value="ECO:0007669"/>
    <property type="project" value="InterPro"/>
</dbReference>
<reference evidence="2 3" key="1">
    <citation type="submission" date="2024-01" db="EMBL/GenBank/DDBJ databases">
        <title>The complete chloroplast genome sequence of Lithospermum erythrorhizon: insights into the phylogenetic relationship among Boraginaceae species and the maternal lineages of purple gromwells.</title>
        <authorList>
            <person name="Okada T."/>
            <person name="Watanabe K."/>
        </authorList>
    </citation>
    <scope>NUCLEOTIDE SEQUENCE [LARGE SCALE GENOMIC DNA]</scope>
</reference>
<evidence type="ECO:0000313" key="3">
    <source>
        <dbReference type="Proteomes" id="UP001454036"/>
    </source>
</evidence>
<feature type="compositionally biased region" description="Acidic residues" evidence="1">
    <location>
        <begin position="167"/>
        <end position="183"/>
    </location>
</feature>
<dbReference type="Proteomes" id="UP001454036">
    <property type="component" value="Unassembled WGS sequence"/>
</dbReference>
<dbReference type="EMBL" id="BAABME010026178">
    <property type="protein sequence ID" value="GAA0173441.1"/>
    <property type="molecule type" value="Genomic_DNA"/>
</dbReference>
<dbReference type="Gene3D" id="4.10.60.10">
    <property type="entry name" value="Zinc finger, CCHC-type"/>
    <property type="match status" value="1"/>
</dbReference>
<dbReference type="AlphaFoldDB" id="A0AAV3RCP7"/>
<dbReference type="SUPFAM" id="SSF57756">
    <property type="entry name" value="Retrovirus zinc finger-like domains"/>
    <property type="match status" value="1"/>
</dbReference>
<evidence type="ECO:0000313" key="2">
    <source>
        <dbReference type="EMBL" id="GAA0173441.1"/>
    </source>
</evidence>
<accession>A0AAV3RCP7</accession>
<name>A0AAV3RCP7_LITER</name>
<protein>
    <recommendedName>
        <fullName evidence="4">Gag-protease polyprotein</fullName>
    </recommendedName>
</protein>
<dbReference type="InterPro" id="IPR036875">
    <property type="entry name" value="Znf_CCHC_sf"/>
</dbReference>